<comment type="subcellular location">
    <subcellularLocation>
        <location evidence="1">Nucleus</location>
        <location evidence="1">Nucleolus</location>
    </subcellularLocation>
</comment>
<reference evidence="10" key="1">
    <citation type="journal article" date="2017" name="Plant J.">
        <title>The pomegranate (Punica granatum L.) genome and the genomics of punicalagin biosynthesis.</title>
        <authorList>
            <person name="Qin G."/>
            <person name="Xu C."/>
            <person name="Ming R."/>
            <person name="Tang H."/>
            <person name="Guyot R."/>
            <person name="Kramer E.M."/>
            <person name="Hu Y."/>
            <person name="Yi X."/>
            <person name="Qi Y."/>
            <person name="Xu X."/>
            <person name="Gao Z."/>
            <person name="Pan H."/>
            <person name="Jian J."/>
            <person name="Tian Y."/>
            <person name="Yue Z."/>
            <person name="Xu Y."/>
        </authorList>
    </citation>
    <scope>NUCLEOTIDE SEQUENCE [LARGE SCALE GENOMIC DNA]</scope>
    <source>
        <strain evidence="10">cv. Dabenzi</strain>
    </source>
</reference>
<comment type="caution">
    <text evidence="9">The sequence shown here is derived from an EMBL/GenBank/DDBJ whole genome shotgun (WGS) entry which is preliminary data.</text>
</comment>
<gene>
    <name evidence="9" type="ORF">CDL15_Pgr005570</name>
</gene>
<dbReference type="Pfam" id="PF04900">
    <property type="entry name" value="Fcf1"/>
    <property type="match status" value="1"/>
</dbReference>
<evidence type="ECO:0000256" key="4">
    <source>
        <dbReference type="ARBA" id="ARBA00023242"/>
    </source>
</evidence>
<dbReference type="InterPro" id="IPR057776">
    <property type="entry name" value="UTP23_sensor"/>
</dbReference>
<dbReference type="Gene3D" id="3.40.50.1010">
    <property type="entry name" value="5'-nuclease"/>
    <property type="match status" value="1"/>
</dbReference>
<evidence type="ECO:0000313" key="9">
    <source>
        <dbReference type="EMBL" id="OWM71383.1"/>
    </source>
</evidence>
<dbReference type="SUPFAM" id="SSF88723">
    <property type="entry name" value="PIN domain-like"/>
    <property type="match status" value="1"/>
</dbReference>
<feature type="region of interest" description="Disordered" evidence="7">
    <location>
        <begin position="218"/>
        <end position="269"/>
    </location>
</feature>
<feature type="compositionally biased region" description="Basic and acidic residues" evidence="7">
    <location>
        <begin position="245"/>
        <end position="263"/>
    </location>
</feature>
<dbReference type="GO" id="GO:0006364">
    <property type="term" value="P:rRNA processing"/>
    <property type="evidence" value="ECO:0007669"/>
    <property type="project" value="UniProtKB-KW"/>
</dbReference>
<evidence type="ECO:0000256" key="3">
    <source>
        <dbReference type="ARBA" id="ARBA00022552"/>
    </source>
</evidence>
<proteinExistence type="inferred from homology"/>
<evidence type="ECO:0000256" key="5">
    <source>
        <dbReference type="ARBA" id="ARBA00037300"/>
    </source>
</evidence>
<dbReference type="GO" id="GO:0032040">
    <property type="term" value="C:small-subunit processome"/>
    <property type="evidence" value="ECO:0007669"/>
    <property type="project" value="InterPro"/>
</dbReference>
<comment type="similarity">
    <text evidence="6">Belongs to the UTP23/FCF1 family. UTP23 subfamily.</text>
</comment>
<dbReference type="AlphaFoldDB" id="A0A218WFR6"/>
<keyword evidence="3" id="KW-0698">rRNA processing</keyword>
<dbReference type="EMBL" id="MTKT01004399">
    <property type="protein sequence ID" value="OWM71383.1"/>
    <property type="molecule type" value="Genomic_DNA"/>
</dbReference>
<organism evidence="9 10">
    <name type="scientific">Punica granatum</name>
    <name type="common">Pomegranate</name>
    <dbReference type="NCBI Taxonomy" id="22663"/>
    <lineage>
        <taxon>Eukaryota</taxon>
        <taxon>Viridiplantae</taxon>
        <taxon>Streptophyta</taxon>
        <taxon>Embryophyta</taxon>
        <taxon>Tracheophyta</taxon>
        <taxon>Spermatophyta</taxon>
        <taxon>Magnoliopsida</taxon>
        <taxon>eudicotyledons</taxon>
        <taxon>Gunneridae</taxon>
        <taxon>Pentapetalae</taxon>
        <taxon>rosids</taxon>
        <taxon>malvids</taxon>
        <taxon>Myrtales</taxon>
        <taxon>Lythraceae</taxon>
        <taxon>Punica</taxon>
    </lineage>
</organism>
<dbReference type="PANTHER" id="PTHR12416">
    <property type="entry name" value="RRNA-PROCESSING PROTEIN UTP23 HOMOLOG"/>
    <property type="match status" value="1"/>
</dbReference>
<name>A0A218WFR6_PUNGR</name>
<dbReference type="FunFam" id="3.40.50.1010:FF:000006">
    <property type="entry name" value="rRNA-processing protein UTP23 homolog"/>
    <property type="match status" value="1"/>
</dbReference>
<dbReference type="CDD" id="cd08553">
    <property type="entry name" value="PIN_Fcf1-like"/>
    <property type="match status" value="1"/>
</dbReference>
<feature type="domain" description="UTP23 sensor motif region" evidence="8">
    <location>
        <begin position="226"/>
        <end position="243"/>
    </location>
</feature>
<evidence type="ECO:0000256" key="2">
    <source>
        <dbReference type="ARBA" id="ARBA00022517"/>
    </source>
</evidence>
<dbReference type="Pfam" id="PF24779">
    <property type="entry name" value="UTP23_sensor"/>
    <property type="match status" value="1"/>
</dbReference>
<evidence type="ECO:0000256" key="1">
    <source>
        <dbReference type="ARBA" id="ARBA00004604"/>
    </source>
</evidence>
<dbReference type="Proteomes" id="UP000197138">
    <property type="component" value="Unassembled WGS sequence"/>
</dbReference>
<evidence type="ECO:0000313" key="10">
    <source>
        <dbReference type="Proteomes" id="UP000197138"/>
    </source>
</evidence>
<keyword evidence="4" id="KW-0539">Nucleus</keyword>
<keyword evidence="2" id="KW-0690">Ribosome biogenesis</keyword>
<dbReference type="InterPro" id="IPR029060">
    <property type="entry name" value="PIN-like_dom_sf"/>
</dbReference>
<evidence type="ECO:0000256" key="7">
    <source>
        <dbReference type="SAM" id="MobiDB-lite"/>
    </source>
</evidence>
<sequence>MKHTKQRRRRKAVTFYTACYGFRKPFKVLCDGTFVHNLVVHRVDPADRAISNILSAPVKLFTTRCVLEELKRLGRSHSEALATARSFAVARCDHEGKTKADSCILEVVKENNREHFFVATQDADLRRKLKEMPCIPIMFGLRNVLFLEQPSAAQRKYAKDSEEERLHISEEERKMLEKKTGVILASTKPKHSDEEEDLAGQDGYKAVAEKTQAVKKGLGVKDKPQFKRKKAKGPNPLSCLKKKTHGNEKPTSEKEKEVNEGHTRSRGHRTTIESNFGYVDSQVPFCPQLVMSSRNSGGLIIDVRAAEAIENIFWTVQTVRSFGCSSSRVKKGLLTFPRPEEGQHGVINNRDLGGGRRAIEDGNGDSDIHCGEVIAFRLQKGSHHHLIRHLDESPDTFYYVRGTPWPGPPAVGLAISRWGDLMFDWGRRRGHMTLPAP</sequence>
<protein>
    <recommendedName>
        <fullName evidence="8">UTP23 sensor motif region domain-containing protein</fullName>
    </recommendedName>
</protein>
<accession>A0A218WFR6</accession>
<evidence type="ECO:0000256" key="6">
    <source>
        <dbReference type="ARBA" id="ARBA00038503"/>
    </source>
</evidence>
<evidence type="ECO:0000259" key="8">
    <source>
        <dbReference type="Pfam" id="PF24779"/>
    </source>
</evidence>
<comment type="function">
    <text evidence="5">Involved in rRNA-processing and ribosome biogenesis.</text>
</comment>
<dbReference type="InterPro" id="IPR006984">
    <property type="entry name" value="Fcf1/UTP23"/>
</dbReference>